<dbReference type="Pfam" id="PF04023">
    <property type="entry name" value="FeoA"/>
    <property type="match status" value="1"/>
</dbReference>
<feature type="domain" description="Ferrous iron transporter FeoA-like" evidence="2">
    <location>
        <begin position="1"/>
        <end position="72"/>
    </location>
</feature>
<keyword evidence="1" id="KW-0408">Iron</keyword>
<dbReference type="SUPFAM" id="SSF50037">
    <property type="entry name" value="C-terminal domain of transcriptional repressors"/>
    <property type="match status" value="1"/>
</dbReference>
<evidence type="ECO:0000256" key="1">
    <source>
        <dbReference type="ARBA" id="ARBA00023004"/>
    </source>
</evidence>
<sequence>MRPGDFARGAVMRLRRVTGDRRHRRRLAELGFVPGASLSVLGRGMHGGLVLALGDGRVAVDALTAATLVVEPADE</sequence>
<accession>A0A5N6BUA4</accession>
<gene>
    <name evidence="3" type="ORF">FH610_016900</name>
</gene>
<dbReference type="GO" id="GO:0046914">
    <property type="term" value="F:transition metal ion binding"/>
    <property type="evidence" value="ECO:0007669"/>
    <property type="project" value="InterPro"/>
</dbReference>
<dbReference type="InterPro" id="IPR038157">
    <property type="entry name" value="FeoA_core_dom"/>
</dbReference>
<dbReference type="RefSeq" id="WP_139575427.1">
    <property type="nucleotide sequence ID" value="NZ_VDMA02000008.1"/>
</dbReference>
<evidence type="ECO:0000259" key="2">
    <source>
        <dbReference type="SMART" id="SM00899"/>
    </source>
</evidence>
<comment type="caution">
    <text evidence="3">The sequence shown here is derived from an EMBL/GenBank/DDBJ whole genome shotgun (WGS) entry which is preliminary data.</text>
</comment>
<reference evidence="3 4" key="1">
    <citation type="submission" date="2019-10" db="EMBL/GenBank/DDBJ databases">
        <title>Nonomuraea sp. nov., isolated from Phyllanthus amarus.</title>
        <authorList>
            <person name="Klykleung N."/>
            <person name="Tanasupawat S."/>
        </authorList>
    </citation>
    <scope>NUCLEOTIDE SEQUENCE [LARGE SCALE GENOMIC DNA]</scope>
    <source>
        <strain evidence="3 4">CR1-09</strain>
    </source>
</reference>
<dbReference type="Proteomes" id="UP000313066">
    <property type="component" value="Unassembled WGS sequence"/>
</dbReference>
<evidence type="ECO:0000313" key="4">
    <source>
        <dbReference type="Proteomes" id="UP000313066"/>
    </source>
</evidence>
<dbReference type="AlphaFoldDB" id="A0A5N6BUA4"/>
<protein>
    <submittedName>
        <fullName evidence="3">Ferrous iron transport protein A</fullName>
    </submittedName>
</protein>
<dbReference type="InterPro" id="IPR007167">
    <property type="entry name" value="Fe-transptr_FeoA-like"/>
</dbReference>
<dbReference type="SMART" id="SM00899">
    <property type="entry name" value="FeoA"/>
    <property type="match status" value="1"/>
</dbReference>
<proteinExistence type="predicted"/>
<name>A0A5N6BUA4_9ACTN</name>
<evidence type="ECO:0000313" key="3">
    <source>
        <dbReference type="EMBL" id="KAB8184022.1"/>
    </source>
</evidence>
<dbReference type="EMBL" id="VDMA02000008">
    <property type="protein sequence ID" value="KAB8184022.1"/>
    <property type="molecule type" value="Genomic_DNA"/>
</dbReference>
<organism evidence="3 4">
    <name type="scientific">Microbispora catharanthi</name>
    <dbReference type="NCBI Taxonomy" id="1712871"/>
    <lineage>
        <taxon>Bacteria</taxon>
        <taxon>Bacillati</taxon>
        <taxon>Actinomycetota</taxon>
        <taxon>Actinomycetes</taxon>
        <taxon>Streptosporangiales</taxon>
        <taxon>Streptosporangiaceae</taxon>
        <taxon>Microbispora</taxon>
    </lineage>
</organism>
<keyword evidence="4" id="KW-1185">Reference proteome</keyword>
<dbReference type="InterPro" id="IPR008988">
    <property type="entry name" value="Transcriptional_repressor_C"/>
</dbReference>
<dbReference type="Gene3D" id="2.30.30.90">
    <property type="match status" value="1"/>
</dbReference>